<feature type="compositionally biased region" description="Polar residues" evidence="1">
    <location>
        <begin position="74"/>
        <end position="117"/>
    </location>
</feature>
<dbReference type="InParanoid" id="A0A1Y2BE92"/>
<dbReference type="EMBL" id="MCFC01000007">
    <property type="protein sequence ID" value="ORY33153.1"/>
    <property type="molecule type" value="Genomic_DNA"/>
</dbReference>
<comment type="caution">
    <text evidence="2">The sequence shown here is derived from an EMBL/GenBank/DDBJ whole genome shotgun (WGS) entry which is preliminary data.</text>
</comment>
<feature type="region of interest" description="Disordered" evidence="1">
    <location>
        <begin position="1"/>
        <end position="183"/>
    </location>
</feature>
<protein>
    <submittedName>
        <fullName evidence="2">Uncharacterized protein</fullName>
    </submittedName>
</protein>
<reference evidence="2 3" key="1">
    <citation type="submission" date="2016-07" db="EMBL/GenBank/DDBJ databases">
        <title>Pervasive Adenine N6-methylation of Active Genes in Fungi.</title>
        <authorList>
            <consortium name="DOE Joint Genome Institute"/>
            <person name="Mondo S.J."/>
            <person name="Dannebaum R.O."/>
            <person name="Kuo R.C."/>
            <person name="Labutti K."/>
            <person name="Haridas S."/>
            <person name="Kuo A."/>
            <person name="Salamov A."/>
            <person name="Ahrendt S.R."/>
            <person name="Lipzen A."/>
            <person name="Sullivan W."/>
            <person name="Andreopoulos W.B."/>
            <person name="Clum A."/>
            <person name="Lindquist E."/>
            <person name="Daum C."/>
            <person name="Ramamoorthy G.K."/>
            <person name="Gryganskyi A."/>
            <person name="Culley D."/>
            <person name="Magnuson J.K."/>
            <person name="James T.Y."/>
            <person name="O'Malley M.A."/>
            <person name="Stajich J.E."/>
            <person name="Spatafora J.W."/>
            <person name="Visel A."/>
            <person name="Grigoriev I.V."/>
        </authorList>
    </citation>
    <scope>NUCLEOTIDE SEQUENCE [LARGE SCALE GENOMIC DNA]</scope>
    <source>
        <strain evidence="2 3">68-887.2</strain>
    </source>
</reference>
<dbReference type="Proteomes" id="UP000193986">
    <property type="component" value="Unassembled WGS sequence"/>
</dbReference>
<sequence length="508" mass="56395">MARKVRGEAPATAAAKSKPRVGSSTRRLPPPASPSSSSSSPSPPPPPPPMSTVRDSSSSSKRGVMEICDRWLSANDSYTQDSGSSRPTFGYITSSELPNSSPFLPSSATLVGTQSTNGKKRKFAPGQQASDEDEDEDEDDMQFDLRTALQAKVTSGSSSPSPVDQRPVKFRPTPRPPGAEDGSTILVKMQHNYFPGYVVEYLPAQTIEDQRKGMDRYRVCTQLDGEILKRRNEIILLSEDGIADCRLGEIRTTVTSINNDATTRPPTPPPRTTRRAKPLSPAAFGKLSREAQIRYLHPLLHDIIKEAYTCSQWRADAFYGSTVQRAALKQEAQYGDIREAELVTVIVPELERWALRAERWQGVAKQSDDEPARPVGSERYESLSITERRNFVTDVLLPEAIIQICILSFDHPASDSPQQLYGQARKRLGELAMEDDVSGWNMRLVEIYEARSRMRKRKGLPREDLTSFEKRQIRVVEGELVSWTGRIRKVFGADIKGVAPINAPLVGI</sequence>
<dbReference type="AlphaFoldDB" id="A0A1Y2BE92"/>
<keyword evidence="3" id="KW-1185">Reference proteome</keyword>
<name>A0A1Y2BE92_9TREE</name>
<evidence type="ECO:0000313" key="2">
    <source>
        <dbReference type="EMBL" id="ORY33153.1"/>
    </source>
</evidence>
<gene>
    <name evidence="2" type="ORF">BCR39DRAFT_521486</name>
</gene>
<proteinExistence type="predicted"/>
<evidence type="ECO:0000313" key="3">
    <source>
        <dbReference type="Proteomes" id="UP000193986"/>
    </source>
</evidence>
<feature type="compositionally biased region" description="Pro residues" evidence="1">
    <location>
        <begin position="41"/>
        <end position="50"/>
    </location>
</feature>
<feature type="compositionally biased region" description="Acidic residues" evidence="1">
    <location>
        <begin position="130"/>
        <end position="142"/>
    </location>
</feature>
<accession>A0A1Y2BE92</accession>
<feature type="compositionally biased region" description="Polar residues" evidence="1">
    <location>
        <begin position="152"/>
        <end position="162"/>
    </location>
</feature>
<feature type="region of interest" description="Disordered" evidence="1">
    <location>
        <begin position="258"/>
        <end position="281"/>
    </location>
</feature>
<organism evidence="2 3">
    <name type="scientific">Naematelia encephala</name>
    <dbReference type="NCBI Taxonomy" id="71784"/>
    <lineage>
        <taxon>Eukaryota</taxon>
        <taxon>Fungi</taxon>
        <taxon>Dikarya</taxon>
        <taxon>Basidiomycota</taxon>
        <taxon>Agaricomycotina</taxon>
        <taxon>Tremellomycetes</taxon>
        <taxon>Tremellales</taxon>
        <taxon>Naemateliaceae</taxon>
        <taxon>Naematelia</taxon>
    </lineage>
</organism>
<dbReference type="STRING" id="71784.A0A1Y2BE92"/>
<dbReference type="OrthoDB" id="2565363at2759"/>
<evidence type="ECO:0000256" key="1">
    <source>
        <dbReference type="SAM" id="MobiDB-lite"/>
    </source>
</evidence>